<name>A0A6A5X7G4_9PLEO</name>
<proteinExistence type="inferred from homology"/>
<dbReference type="GO" id="GO:0006654">
    <property type="term" value="P:phosphatidic acid biosynthetic process"/>
    <property type="evidence" value="ECO:0007669"/>
    <property type="project" value="TreeGrafter"/>
</dbReference>
<dbReference type="AlphaFoldDB" id="A0A6A5X7G4"/>
<comment type="similarity">
    <text evidence="1">Belongs to the short-chain dehydrogenases/reductases (SDR) family.</text>
</comment>
<dbReference type="PANTHER" id="PTHR44169:SF6">
    <property type="entry name" value="NADPH-DEPENDENT 1-ACYLDIHYDROXYACETONE PHOSPHATE REDUCTASE"/>
    <property type="match status" value="1"/>
</dbReference>
<accession>A0A6A5X7G4</accession>
<dbReference type="PRINTS" id="PR00081">
    <property type="entry name" value="GDHRDH"/>
</dbReference>
<evidence type="ECO:0000256" key="3">
    <source>
        <dbReference type="ARBA" id="ARBA00023002"/>
    </source>
</evidence>
<dbReference type="GO" id="GO:0019433">
    <property type="term" value="P:triglyceride catabolic process"/>
    <property type="evidence" value="ECO:0007669"/>
    <property type="project" value="TreeGrafter"/>
</dbReference>
<dbReference type="InterPro" id="IPR002347">
    <property type="entry name" value="SDR_fam"/>
</dbReference>
<protein>
    <submittedName>
        <fullName evidence="4">NAD(P)-binding protein</fullName>
    </submittedName>
</protein>
<dbReference type="GO" id="GO:0000140">
    <property type="term" value="F:acylglycerone-phosphate reductase (NADP+) activity"/>
    <property type="evidence" value="ECO:0007669"/>
    <property type="project" value="TreeGrafter"/>
</dbReference>
<dbReference type="GO" id="GO:0004806">
    <property type="term" value="F:triacylglycerol lipase activity"/>
    <property type="evidence" value="ECO:0007669"/>
    <property type="project" value="TreeGrafter"/>
</dbReference>
<evidence type="ECO:0000256" key="1">
    <source>
        <dbReference type="ARBA" id="ARBA00006484"/>
    </source>
</evidence>
<dbReference type="Gene3D" id="3.40.50.720">
    <property type="entry name" value="NAD(P)-binding Rossmann-like Domain"/>
    <property type="match status" value="1"/>
</dbReference>
<keyword evidence="5" id="KW-1185">Reference proteome</keyword>
<keyword evidence="2" id="KW-0521">NADP</keyword>
<dbReference type="InterPro" id="IPR036291">
    <property type="entry name" value="NAD(P)-bd_dom_sf"/>
</dbReference>
<sequence length="275" mass="29897">MGKSVLITGCSETTIGNALALEFAERGWTVYATARNTAKMANLKGNPNIKLLALDVLNAKSVFAAREQISVEQGGKLDCLYHNAGATTAGEEQPYIRSSDVWMFQSNVIAVMALTRAFSKLIVAAKGTIAITGSGAGRVQIPTNATYNATKAAVEMYAKTLRIELQPFGCHVVYVMTGEIATPMYSQRMTIADDSLYKPIADKIAAQWERTSGDVPQSTEEYARYVVERVAKSSPPKEVWSGTGVTALWWAEKLGLTWLFDSMLSRRHGLDASLS</sequence>
<keyword evidence="3" id="KW-0560">Oxidoreductase</keyword>
<dbReference type="Proteomes" id="UP000799778">
    <property type="component" value="Unassembled WGS sequence"/>
</dbReference>
<dbReference type="PANTHER" id="PTHR44169">
    <property type="entry name" value="NADPH-DEPENDENT 1-ACYLDIHYDROXYACETONE PHOSPHATE REDUCTASE"/>
    <property type="match status" value="1"/>
</dbReference>
<evidence type="ECO:0000313" key="4">
    <source>
        <dbReference type="EMBL" id="KAF2008859.1"/>
    </source>
</evidence>
<evidence type="ECO:0000313" key="5">
    <source>
        <dbReference type="Proteomes" id="UP000799778"/>
    </source>
</evidence>
<evidence type="ECO:0000256" key="2">
    <source>
        <dbReference type="ARBA" id="ARBA00022857"/>
    </source>
</evidence>
<dbReference type="OrthoDB" id="2102561at2759"/>
<organism evidence="4 5">
    <name type="scientific">Aaosphaeria arxii CBS 175.79</name>
    <dbReference type="NCBI Taxonomy" id="1450172"/>
    <lineage>
        <taxon>Eukaryota</taxon>
        <taxon>Fungi</taxon>
        <taxon>Dikarya</taxon>
        <taxon>Ascomycota</taxon>
        <taxon>Pezizomycotina</taxon>
        <taxon>Dothideomycetes</taxon>
        <taxon>Pleosporomycetidae</taxon>
        <taxon>Pleosporales</taxon>
        <taxon>Pleosporales incertae sedis</taxon>
        <taxon>Aaosphaeria</taxon>
    </lineage>
</organism>
<dbReference type="GO" id="GO:0005811">
    <property type="term" value="C:lipid droplet"/>
    <property type="evidence" value="ECO:0007669"/>
    <property type="project" value="TreeGrafter"/>
</dbReference>
<dbReference type="Pfam" id="PF00106">
    <property type="entry name" value="adh_short"/>
    <property type="match status" value="1"/>
</dbReference>
<dbReference type="EMBL" id="ML978081">
    <property type="protein sequence ID" value="KAF2008859.1"/>
    <property type="molecule type" value="Genomic_DNA"/>
</dbReference>
<dbReference type="SUPFAM" id="SSF51735">
    <property type="entry name" value="NAD(P)-binding Rossmann-fold domains"/>
    <property type="match status" value="1"/>
</dbReference>
<dbReference type="GeneID" id="54290267"/>
<reference evidence="4" key="1">
    <citation type="journal article" date="2020" name="Stud. Mycol.">
        <title>101 Dothideomycetes genomes: a test case for predicting lifestyles and emergence of pathogens.</title>
        <authorList>
            <person name="Haridas S."/>
            <person name="Albert R."/>
            <person name="Binder M."/>
            <person name="Bloem J."/>
            <person name="Labutti K."/>
            <person name="Salamov A."/>
            <person name="Andreopoulos B."/>
            <person name="Baker S."/>
            <person name="Barry K."/>
            <person name="Bills G."/>
            <person name="Bluhm B."/>
            <person name="Cannon C."/>
            <person name="Castanera R."/>
            <person name="Culley D."/>
            <person name="Daum C."/>
            <person name="Ezra D."/>
            <person name="Gonzalez J."/>
            <person name="Henrissat B."/>
            <person name="Kuo A."/>
            <person name="Liang C."/>
            <person name="Lipzen A."/>
            <person name="Lutzoni F."/>
            <person name="Magnuson J."/>
            <person name="Mondo S."/>
            <person name="Nolan M."/>
            <person name="Ohm R."/>
            <person name="Pangilinan J."/>
            <person name="Park H.-J."/>
            <person name="Ramirez L."/>
            <person name="Alfaro M."/>
            <person name="Sun H."/>
            <person name="Tritt A."/>
            <person name="Yoshinaga Y."/>
            <person name="Zwiers L.-H."/>
            <person name="Turgeon B."/>
            <person name="Goodwin S."/>
            <person name="Spatafora J."/>
            <person name="Crous P."/>
            <person name="Grigoriev I."/>
        </authorList>
    </citation>
    <scope>NUCLEOTIDE SEQUENCE</scope>
    <source>
        <strain evidence="4">CBS 175.79</strain>
    </source>
</reference>
<dbReference type="RefSeq" id="XP_033377198.1">
    <property type="nucleotide sequence ID" value="XM_033532870.1"/>
</dbReference>
<dbReference type="GO" id="GO:0005783">
    <property type="term" value="C:endoplasmic reticulum"/>
    <property type="evidence" value="ECO:0007669"/>
    <property type="project" value="TreeGrafter"/>
</dbReference>
<gene>
    <name evidence="4" type="ORF">BU24DRAFT_474889</name>
</gene>
<dbReference type="PROSITE" id="PS00061">
    <property type="entry name" value="ADH_SHORT"/>
    <property type="match status" value="1"/>
</dbReference>
<dbReference type="InterPro" id="IPR020904">
    <property type="entry name" value="Sc_DH/Rdtase_CS"/>
</dbReference>